<evidence type="ECO:0000313" key="2">
    <source>
        <dbReference type="Proteomes" id="UP000254052"/>
    </source>
</evidence>
<gene>
    <name evidence="1" type="ORF">NCTC9962_05984</name>
</gene>
<accession>A0A377CYH7</accession>
<name>A0A377CYH7_ECOLX</name>
<proteinExistence type="predicted"/>
<dbReference type="AlphaFoldDB" id="A0A377CYH7"/>
<organism evidence="1 2">
    <name type="scientific">Escherichia coli</name>
    <dbReference type="NCBI Taxonomy" id="562"/>
    <lineage>
        <taxon>Bacteria</taxon>
        <taxon>Pseudomonadati</taxon>
        <taxon>Pseudomonadota</taxon>
        <taxon>Gammaproteobacteria</taxon>
        <taxon>Enterobacterales</taxon>
        <taxon>Enterobacteriaceae</taxon>
        <taxon>Escherichia</taxon>
    </lineage>
</organism>
<protein>
    <submittedName>
        <fullName evidence="1">Uncharacterized protein</fullName>
    </submittedName>
</protein>
<dbReference type="EMBL" id="UGED01000015">
    <property type="protein sequence ID" value="STM08384.1"/>
    <property type="molecule type" value="Genomic_DNA"/>
</dbReference>
<sequence length="101" mass="11549">MIIVFAHLDHFHHVVVQRRRLKLAVAFFTQVEDRQARGEILIIRRITGDQVCGSLDNGFVDVRGLDTVIKLNVGAQLDLGNRNVMQSFCRPIQNAMDFCRD</sequence>
<reference evidence="1 2" key="1">
    <citation type="submission" date="2018-06" db="EMBL/GenBank/DDBJ databases">
        <authorList>
            <consortium name="Pathogen Informatics"/>
            <person name="Doyle S."/>
        </authorList>
    </citation>
    <scope>NUCLEOTIDE SEQUENCE [LARGE SCALE GENOMIC DNA]</scope>
    <source>
        <strain evidence="1 2">NCTC9962</strain>
    </source>
</reference>
<dbReference type="Proteomes" id="UP000254052">
    <property type="component" value="Unassembled WGS sequence"/>
</dbReference>
<evidence type="ECO:0000313" key="1">
    <source>
        <dbReference type="EMBL" id="STM08384.1"/>
    </source>
</evidence>